<dbReference type="InterPro" id="IPR001173">
    <property type="entry name" value="Glyco_trans_2-like"/>
</dbReference>
<dbReference type="Gene3D" id="3.90.550.10">
    <property type="entry name" value="Spore Coat Polysaccharide Biosynthesis Protein SpsA, Chain A"/>
    <property type="match status" value="1"/>
</dbReference>
<dbReference type="PANTHER" id="PTHR43685:SF14">
    <property type="entry name" value="GLYCOSYLTRANSFERASE 2-LIKE DOMAIN-CONTAINING PROTEIN"/>
    <property type="match status" value="1"/>
</dbReference>
<dbReference type="GO" id="GO:0016757">
    <property type="term" value="F:glycosyltransferase activity"/>
    <property type="evidence" value="ECO:0007669"/>
    <property type="project" value="UniProtKB-KW"/>
</dbReference>
<dbReference type="Pfam" id="PF00535">
    <property type="entry name" value="Glycos_transf_2"/>
    <property type="match status" value="1"/>
</dbReference>
<keyword evidence="3" id="KW-1185">Reference proteome</keyword>
<keyword evidence="2" id="KW-0328">Glycosyltransferase</keyword>
<accession>A0ABW1DLZ6</accession>
<evidence type="ECO:0000313" key="2">
    <source>
        <dbReference type="EMBL" id="MFC5849657.1"/>
    </source>
</evidence>
<evidence type="ECO:0000313" key="3">
    <source>
        <dbReference type="Proteomes" id="UP001595979"/>
    </source>
</evidence>
<dbReference type="InterPro" id="IPR050834">
    <property type="entry name" value="Glycosyltransf_2"/>
</dbReference>
<evidence type="ECO:0000259" key="1">
    <source>
        <dbReference type="Pfam" id="PF00535"/>
    </source>
</evidence>
<keyword evidence="2" id="KW-0808">Transferase</keyword>
<dbReference type="EMBL" id="JBHSOH010000030">
    <property type="protein sequence ID" value="MFC5849657.1"/>
    <property type="molecule type" value="Genomic_DNA"/>
</dbReference>
<comment type="caution">
    <text evidence="2">The sequence shown here is derived from an EMBL/GenBank/DDBJ whole genome shotgun (WGS) entry which is preliminary data.</text>
</comment>
<dbReference type="EC" id="2.4.-.-" evidence="2"/>
<dbReference type="SUPFAM" id="SSF53448">
    <property type="entry name" value="Nucleotide-diphospho-sugar transferases"/>
    <property type="match status" value="1"/>
</dbReference>
<feature type="domain" description="Glycosyltransferase 2-like" evidence="1">
    <location>
        <begin position="3"/>
        <end position="133"/>
    </location>
</feature>
<dbReference type="RefSeq" id="WP_380050985.1">
    <property type="nucleotide sequence ID" value="NZ_JBHSOH010000030.1"/>
</dbReference>
<organism evidence="2 3">
    <name type="scientific">Deinococcus petrolearius</name>
    <dbReference type="NCBI Taxonomy" id="1751295"/>
    <lineage>
        <taxon>Bacteria</taxon>
        <taxon>Thermotogati</taxon>
        <taxon>Deinococcota</taxon>
        <taxon>Deinococci</taxon>
        <taxon>Deinococcales</taxon>
        <taxon>Deinococcaceae</taxon>
        <taxon>Deinococcus</taxon>
    </lineage>
</organism>
<protein>
    <submittedName>
        <fullName evidence="2">Glycosyltransferase</fullName>
        <ecNumber evidence="2">2.4.-.-</ecNumber>
    </submittedName>
</protein>
<gene>
    <name evidence="2" type="ORF">ACFPQ6_15225</name>
</gene>
<dbReference type="PANTHER" id="PTHR43685">
    <property type="entry name" value="GLYCOSYLTRANSFERASE"/>
    <property type="match status" value="1"/>
</dbReference>
<proteinExistence type="predicted"/>
<sequence>MVVAVPARDEAAGIARTLRALGEQVEISGAPLRGFTVLVLANNCRDDTARLARRAAPPGVRVQVTEVTLPPERAGVVAARRLALDHAAALAGRGGVIVSTDADTRPAPHWLGALLRALASGADAAAGRILLDPAQRAALPPAARRTHLLDSAYRQAVAEVHARLNPDPHDPWPRHWQHFGASLALSVRAYQAVGGVPDVLHLEDVALVEALRRADLRLRHTPQARAWTSARLSGRVPVGLSTQLAQWAHAGGGWTVPGAAETLALARAEAALRQAWLAGGQWLGPPLADLWLTSGPELGAALAAPTFGLTLEAAHRAREAGGAWRAAHPPVPVTRALAELRAALPGLRRRRTAG</sequence>
<reference evidence="3" key="1">
    <citation type="journal article" date="2019" name="Int. J. Syst. Evol. Microbiol.">
        <title>The Global Catalogue of Microorganisms (GCM) 10K type strain sequencing project: providing services to taxonomists for standard genome sequencing and annotation.</title>
        <authorList>
            <consortium name="The Broad Institute Genomics Platform"/>
            <consortium name="The Broad Institute Genome Sequencing Center for Infectious Disease"/>
            <person name="Wu L."/>
            <person name="Ma J."/>
        </authorList>
    </citation>
    <scope>NUCLEOTIDE SEQUENCE [LARGE SCALE GENOMIC DNA]</scope>
    <source>
        <strain evidence="3">CGMCC 1.15053</strain>
    </source>
</reference>
<name>A0ABW1DLZ6_9DEIO</name>
<dbReference type="Proteomes" id="UP001595979">
    <property type="component" value="Unassembled WGS sequence"/>
</dbReference>
<dbReference type="InterPro" id="IPR029044">
    <property type="entry name" value="Nucleotide-diphossugar_trans"/>
</dbReference>